<dbReference type="PANTHER" id="PTHR48081:SF3">
    <property type="entry name" value="ALPHA_BETA HYDROLASE FOLD-3 DOMAIN-CONTAINING PROTEIN"/>
    <property type="match status" value="1"/>
</dbReference>
<dbReference type="Pfam" id="PF07859">
    <property type="entry name" value="Abhydrolase_3"/>
    <property type="match status" value="1"/>
</dbReference>
<sequence length="289" mass="32638">MDYQEFTYSTLQGLPLMATFYPSTHSEGSRTILYIHGGGLVWGSRKDLPADYIDLFHKAGYNFLTFDYPLAPETTLPEIVASIKQGIQWFHKVATSELNLSSSDFHLFGRSAGAYLAFLVCKDQTLPQPKSLISFYGYEAINASFYSKPSHYYLRFPKVSVELKNAIIGNKPLASGAIEERYGIYMYARQSGHWLDMVLPAILQATKYSLTDTDLLSLPPTFLAQSTTDEDVPYEIGESLAKKIPINQFVSVENEPHDFDKNPKNPKALAVYHQLIQWLTSHEIKKDSN</sequence>
<dbReference type="InterPro" id="IPR029058">
    <property type="entry name" value="AB_hydrolase_fold"/>
</dbReference>
<reference evidence="3 4" key="1">
    <citation type="journal article" date="2015" name="Genome Announc.">
        <title>Expanding the biotechnology potential of lactobacilli through comparative genomics of 213 strains and associated genera.</title>
        <authorList>
            <person name="Sun Z."/>
            <person name="Harris H.M."/>
            <person name="McCann A."/>
            <person name="Guo C."/>
            <person name="Argimon S."/>
            <person name="Zhang W."/>
            <person name="Yang X."/>
            <person name="Jeffery I.B."/>
            <person name="Cooney J.C."/>
            <person name="Kagawa T.F."/>
            <person name="Liu W."/>
            <person name="Song Y."/>
            <person name="Salvetti E."/>
            <person name="Wrobel A."/>
            <person name="Rasinkangas P."/>
            <person name="Parkhill J."/>
            <person name="Rea M.C."/>
            <person name="O'Sullivan O."/>
            <person name="Ritari J."/>
            <person name="Douillard F.P."/>
            <person name="Paul Ross R."/>
            <person name="Yang R."/>
            <person name="Briner A.E."/>
            <person name="Felis G.E."/>
            <person name="de Vos W.M."/>
            <person name="Barrangou R."/>
            <person name="Klaenhammer T.R."/>
            <person name="Caufield P.W."/>
            <person name="Cui Y."/>
            <person name="Zhang H."/>
            <person name="O'Toole P.W."/>
        </authorList>
    </citation>
    <scope>NUCLEOTIDE SEQUENCE [LARGE SCALE GENOMIC DNA]</scope>
    <source>
        <strain evidence="3 4">DSM 20623</strain>
    </source>
</reference>
<accession>A0A0R2HMZ0</accession>
<dbReference type="Gene3D" id="3.40.50.1820">
    <property type="entry name" value="alpha/beta hydrolase"/>
    <property type="match status" value="1"/>
</dbReference>
<protein>
    <recommendedName>
        <fullName evidence="2">Alpha/beta hydrolase fold-3 domain-containing protein</fullName>
    </recommendedName>
</protein>
<evidence type="ECO:0000256" key="1">
    <source>
        <dbReference type="ARBA" id="ARBA00022801"/>
    </source>
</evidence>
<dbReference type="PATRIC" id="fig|1449336.4.peg.1888"/>
<comment type="caution">
    <text evidence="3">The sequence shown here is derived from an EMBL/GenBank/DDBJ whole genome shotgun (WGS) entry which is preliminary data.</text>
</comment>
<keyword evidence="1" id="KW-0378">Hydrolase</keyword>
<dbReference type="GO" id="GO:0016787">
    <property type="term" value="F:hydrolase activity"/>
    <property type="evidence" value="ECO:0007669"/>
    <property type="project" value="UniProtKB-KW"/>
</dbReference>
<keyword evidence="4" id="KW-1185">Reference proteome</keyword>
<feature type="domain" description="Alpha/beta hydrolase fold-3" evidence="2">
    <location>
        <begin position="32"/>
        <end position="141"/>
    </location>
</feature>
<name>A0A0R2HMZ0_CARDV</name>
<dbReference type="GeneID" id="89588846"/>
<dbReference type="InterPro" id="IPR013094">
    <property type="entry name" value="AB_hydrolase_3"/>
</dbReference>
<proteinExistence type="predicted"/>
<evidence type="ECO:0000313" key="4">
    <source>
        <dbReference type="Proteomes" id="UP000051658"/>
    </source>
</evidence>
<evidence type="ECO:0000259" key="2">
    <source>
        <dbReference type="Pfam" id="PF07859"/>
    </source>
</evidence>
<dbReference type="AlphaFoldDB" id="A0A0R2HMZ0"/>
<dbReference type="eggNOG" id="COG0657">
    <property type="taxonomic scope" value="Bacteria"/>
</dbReference>
<dbReference type="PANTHER" id="PTHR48081">
    <property type="entry name" value="AB HYDROLASE SUPERFAMILY PROTEIN C4A8.06C"/>
    <property type="match status" value="1"/>
</dbReference>
<dbReference type="InterPro" id="IPR050300">
    <property type="entry name" value="GDXG_lipolytic_enzyme"/>
</dbReference>
<dbReference type="SUPFAM" id="SSF53474">
    <property type="entry name" value="alpha/beta-Hydrolases"/>
    <property type="match status" value="1"/>
</dbReference>
<gene>
    <name evidence="3" type="ORF">IV74_GL001852</name>
</gene>
<dbReference type="RefSeq" id="WP_034569785.1">
    <property type="nucleotide sequence ID" value="NZ_JQBS01000035.1"/>
</dbReference>
<dbReference type="Proteomes" id="UP000051658">
    <property type="component" value="Unassembled WGS sequence"/>
</dbReference>
<evidence type="ECO:0000313" key="3">
    <source>
        <dbReference type="EMBL" id="KRN54271.1"/>
    </source>
</evidence>
<dbReference type="EMBL" id="JQBS01000035">
    <property type="protein sequence ID" value="KRN54271.1"/>
    <property type="molecule type" value="Genomic_DNA"/>
</dbReference>
<organism evidence="3 4">
    <name type="scientific">Carnobacterium divergens DSM 20623</name>
    <dbReference type="NCBI Taxonomy" id="1449336"/>
    <lineage>
        <taxon>Bacteria</taxon>
        <taxon>Bacillati</taxon>
        <taxon>Bacillota</taxon>
        <taxon>Bacilli</taxon>
        <taxon>Lactobacillales</taxon>
        <taxon>Carnobacteriaceae</taxon>
        <taxon>Carnobacterium</taxon>
    </lineage>
</organism>